<accession>A0A7W7SNL8</accession>
<evidence type="ECO:0000313" key="7">
    <source>
        <dbReference type="EMBL" id="MBB4958090.1"/>
    </source>
</evidence>
<dbReference type="AlphaFoldDB" id="A0A7W7SNL8"/>
<evidence type="ECO:0000256" key="4">
    <source>
        <dbReference type="PROSITE-ProRule" id="PRU00335"/>
    </source>
</evidence>
<dbReference type="GO" id="GO:0000976">
    <property type="term" value="F:transcription cis-regulatory region binding"/>
    <property type="evidence" value="ECO:0007669"/>
    <property type="project" value="TreeGrafter"/>
</dbReference>
<evidence type="ECO:0000313" key="8">
    <source>
        <dbReference type="Proteomes" id="UP000578819"/>
    </source>
</evidence>
<dbReference type="PANTHER" id="PTHR30055">
    <property type="entry name" value="HTH-TYPE TRANSCRIPTIONAL REGULATOR RUTR"/>
    <property type="match status" value="1"/>
</dbReference>
<keyword evidence="3" id="KW-0804">Transcription</keyword>
<dbReference type="PROSITE" id="PS50977">
    <property type="entry name" value="HTH_TETR_2"/>
    <property type="match status" value="1"/>
</dbReference>
<organism evidence="7 8">
    <name type="scientific">Micromonospora polyrhachis</name>
    <dbReference type="NCBI Taxonomy" id="1282883"/>
    <lineage>
        <taxon>Bacteria</taxon>
        <taxon>Bacillati</taxon>
        <taxon>Actinomycetota</taxon>
        <taxon>Actinomycetes</taxon>
        <taxon>Micromonosporales</taxon>
        <taxon>Micromonosporaceae</taxon>
        <taxon>Micromonospora</taxon>
    </lineage>
</organism>
<keyword evidence="2 4" id="KW-0238">DNA-binding</keyword>
<dbReference type="PRINTS" id="PR00455">
    <property type="entry name" value="HTHTETR"/>
</dbReference>
<dbReference type="Pfam" id="PF16859">
    <property type="entry name" value="TetR_C_11"/>
    <property type="match status" value="1"/>
</dbReference>
<dbReference type="InterPro" id="IPR050109">
    <property type="entry name" value="HTH-type_TetR-like_transc_reg"/>
</dbReference>
<protein>
    <submittedName>
        <fullName evidence="7">AcrR family transcriptional regulator</fullName>
    </submittedName>
</protein>
<evidence type="ECO:0000256" key="1">
    <source>
        <dbReference type="ARBA" id="ARBA00023015"/>
    </source>
</evidence>
<dbReference type="Gene3D" id="1.10.10.60">
    <property type="entry name" value="Homeodomain-like"/>
    <property type="match status" value="1"/>
</dbReference>
<keyword evidence="8" id="KW-1185">Reference proteome</keyword>
<dbReference type="PANTHER" id="PTHR30055:SF148">
    <property type="entry name" value="TETR-FAMILY TRANSCRIPTIONAL REGULATOR"/>
    <property type="match status" value="1"/>
</dbReference>
<evidence type="ECO:0000256" key="2">
    <source>
        <dbReference type="ARBA" id="ARBA00023125"/>
    </source>
</evidence>
<dbReference type="GO" id="GO:0003700">
    <property type="term" value="F:DNA-binding transcription factor activity"/>
    <property type="evidence" value="ECO:0007669"/>
    <property type="project" value="TreeGrafter"/>
</dbReference>
<comment type="caution">
    <text evidence="7">The sequence shown here is derived from an EMBL/GenBank/DDBJ whole genome shotgun (WGS) entry which is preliminary data.</text>
</comment>
<evidence type="ECO:0000256" key="3">
    <source>
        <dbReference type="ARBA" id="ARBA00023163"/>
    </source>
</evidence>
<evidence type="ECO:0000256" key="5">
    <source>
        <dbReference type="SAM" id="MobiDB-lite"/>
    </source>
</evidence>
<dbReference type="InterPro" id="IPR011075">
    <property type="entry name" value="TetR_C"/>
</dbReference>
<feature type="region of interest" description="Disordered" evidence="5">
    <location>
        <begin position="1"/>
        <end position="20"/>
    </location>
</feature>
<dbReference type="EMBL" id="JACHJW010000001">
    <property type="protein sequence ID" value="MBB4958090.1"/>
    <property type="molecule type" value="Genomic_DNA"/>
</dbReference>
<gene>
    <name evidence="7" type="ORF">FHR38_001823</name>
</gene>
<feature type="domain" description="HTH tetR-type" evidence="6">
    <location>
        <begin position="19"/>
        <end position="79"/>
    </location>
</feature>
<dbReference type="RefSeq" id="WP_184534240.1">
    <property type="nucleotide sequence ID" value="NZ_JACHJW010000001.1"/>
</dbReference>
<sequence>MSQPRRSAAGGSGGRPRNPQIDDAVLAATLEVLDETGYPGLSLEEVARRAGTSRPAIYRRWSGRAPLALAAIASRLAVPAPPDTGCTLCDLAESFNVFLAAYRTIRPEVLSSLYAECAPDPALQARYLETVVEPSRQAVGRTLDRAITRGDLRADADRDQLLDIVGALVHYRALFGREHLTDAEAESAIETLLRGAAVDYPALVAHSEAMEQVHPGPAGAHHIHLTST</sequence>
<proteinExistence type="predicted"/>
<name>A0A7W7SNL8_9ACTN</name>
<keyword evidence="1" id="KW-0805">Transcription regulation</keyword>
<reference evidence="7 8" key="1">
    <citation type="submission" date="2020-08" db="EMBL/GenBank/DDBJ databases">
        <title>Sequencing the genomes of 1000 actinobacteria strains.</title>
        <authorList>
            <person name="Klenk H.-P."/>
        </authorList>
    </citation>
    <scope>NUCLEOTIDE SEQUENCE [LARGE SCALE GENOMIC DNA]</scope>
    <source>
        <strain evidence="7 8">DSM 45886</strain>
    </source>
</reference>
<dbReference type="Pfam" id="PF00440">
    <property type="entry name" value="TetR_N"/>
    <property type="match status" value="1"/>
</dbReference>
<dbReference type="SUPFAM" id="SSF48498">
    <property type="entry name" value="Tetracyclin repressor-like, C-terminal domain"/>
    <property type="match status" value="1"/>
</dbReference>
<dbReference type="InterPro" id="IPR009057">
    <property type="entry name" value="Homeodomain-like_sf"/>
</dbReference>
<dbReference type="InterPro" id="IPR001647">
    <property type="entry name" value="HTH_TetR"/>
</dbReference>
<dbReference type="Gene3D" id="1.10.357.10">
    <property type="entry name" value="Tetracycline Repressor, domain 2"/>
    <property type="match status" value="1"/>
</dbReference>
<evidence type="ECO:0000259" key="6">
    <source>
        <dbReference type="PROSITE" id="PS50977"/>
    </source>
</evidence>
<dbReference type="InterPro" id="IPR036271">
    <property type="entry name" value="Tet_transcr_reg_TetR-rel_C_sf"/>
</dbReference>
<feature type="DNA-binding region" description="H-T-H motif" evidence="4">
    <location>
        <begin position="42"/>
        <end position="61"/>
    </location>
</feature>
<dbReference type="SUPFAM" id="SSF46689">
    <property type="entry name" value="Homeodomain-like"/>
    <property type="match status" value="1"/>
</dbReference>
<dbReference type="Proteomes" id="UP000578819">
    <property type="component" value="Unassembled WGS sequence"/>
</dbReference>